<gene>
    <name evidence="2" type="ORF">R1flu_021405</name>
</gene>
<feature type="compositionally biased region" description="Basic and acidic residues" evidence="1">
    <location>
        <begin position="9"/>
        <end position="19"/>
    </location>
</feature>
<organism evidence="2 3">
    <name type="scientific">Riccia fluitans</name>
    <dbReference type="NCBI Taxonomy" id="41844"/>
    <lineage>
        <taxon>Eukaryota</taxon>
        <taxon>Viridiplantae</taxon>
        <taxon>Streptophyta</taxon>
        <taxon>Embryophyta</taxon>
        <taxon>Marchantiophyta</taxon>
        <taxon>Marchantiopsida</taxon>
        <taxon>Marchantiidae</taxon>
        <taxon>Marchantiales</taxon>
        <taxon>Ricciaceae</taxon>
        <taxon>Riccia</taxon>
    </lineage>
</organism>
<dbReference type="Proteomes" id="UP001605036">
    <property type="component" value="Unassembled WGS sequence"/>
</dbReference>
<proteinExistence type="predicted"/>
<feature type="region of interest" description="Disordered" evidence="1">
    <location>
        <begin position="175"/>
        <end position="203"/>
    </location>
</feature>
<evidence type="ECO:0000313" key="3">
    <source>
        <dbReference type="Proteomes" id="UP001605036"/>
    </source>
</evidence>
<comment type="caution">
    <text evidence="2">The sequence shown here is derived from an EMBL/GenBank/DDBJ whole genome shotgun (WGS) entry which is preliminary data.</text>
</comment>
<feature type="compositionally biased region" description="Polar residues" evidence="1">
    <location>
        <begin position="181"/>
        <end position="203"/>
    </location>
</feature>
<reference evidence="2 3" key="1">
    <citation type="submission" date="2024-09" db="EMBL/GenBank/DDBJ databases">
        <title>Chromosome-scale assembly of Riccia fluitans.</title>
        <authorList>
            <person name="Paukszto L."/>
            <person name="Sawicki J."/>
            <person name="Karawczyk K."/>
            <person name="Piernik-Szablinska J."/>
            <person name="Szczecinska M."/>
            <person name="Mazdziarz M."/>
        </authorList>
    </citation>
    <scope>NUCLEOTIDE SEQUENCE [LARGE SCALE GENOMIC DNA]</scope>
    <source>
        <strain evidence="2">Rf_01</strain>
        <tissue evidence="2">Aerial parts of the thallus</tissue>
    </source>
</reference>
<feature type="compositionally biased region" description="Basic and acidic residues" evidence="1">
    <location>
        <begin position="324"/>
        <end position="344"/>
    </location>
</feature>
<name>A0ABD1ZPT0_9MARC</name>
<accession>A0ABD1ZPT0</accession>
<evidence type="ECO:0000313" key="2">
    <source>
        <dbReference type="EMBL" id="KAL2653277.1"/>
    </source>
</evidence>
<sequence length="546" mass="60854">MASGSGGGRDCRRREKLPELLEEGELMLEVPTPPPKKARPGPSDPRGEDCPRYRERGDATCLVRRKASQDLERFGFGRSLDEIQERLTKSVKSIPKHLLEQYEQWLKSSHFESWTSEREIWLRIGVEDSDHDGEQRVPVHNTLLDCTATKAGSVQAQLVPTPNVFSSPQFSNYRQTEAGRQDTNNNKTTTLTSGGPSQGSYKQSPDTIINLGQSRGEAGSRSPAFSLPSVVHSSRPIYPPIAQLTIPVVVCGFKGKNKVDETRQMNLEYRRSSGERGKGLESVQLTRSQVRLSLDLGSSRKGLPEAQGVARWDQGYSIKSCRSNWKEGHSRDARPMEIDTRPLGEDDTTGLRQSCKAEKSGKRQNRARNPGDEAADEAGLSGFSEHSRQHPVDSSLRVQGHHKKPTSGETNGAGDEMDQMTCNWIQRWLQPNSHLLITTLNGRSRIGITGLSFAHSIKDEHVRKWNRFQYRLTDFPSKGGIFQLSPFPTPSATAIAVVGAARSRCFRLPSALTSTDHKGSIFMRPFDLNKLKTVRSVKFAEQQRTP</sequence>
<dbReference type="EMBL" id="JBHFFA010000001">
    <property type="protein sequence ID" value="KAL2653277.1"/>
    <property type="molecule type" value="Genomic_DNA"/>
</dbReference>
<protein>
    <submittedName>
        <fullName evidence="2">Uncharacterized protein</fullName>
    </submittedName>
</protein>
<dbReference type="AlphaFoldDB" id="A0ABD1ZPT0"/>
<feature type="region of interest" description="Disordered" evidence="1">
    <location>
        <begin position="324"/>
        <end position="416"/>
    </location>
</feature>
<feature type="compositionally biased region" description="Basic and acidic residues" evidence="1">
    <location>
        <begin position="45"/>
        <end position="54"/>
    </location>
</feature>
<evidence type="ECO:0000256" key="1">
    <source>
        <dbReference type="SAM" id="MobiDB-lite"/>
    </source>
</evidence>
<keyword evidence="3" id="KW-1185">Reference proteome</keyword>
<feature type="region of interest" description="Disordered" evidence="1">
    <location>
        <begin position="1"/>
        <end position="54"/>
    </location>
</feature>